<proteinExistence type="predicted"/>
<keyword evidence="4" id="KW-1185">Reference proteome</keyword>
<gene>
    <name evidence="3" type="ORF">AAW51_2965</name>
</gene>
<feature type="domain" description="GAF" evidence="2">
    <location>
        <begin position="58"/>
        <end position="138"/>
    </location>
</feature>
<dbReference type="Proteomes" id="UP000035352">
    <property type="component" value="Chromosome"/>
</dbReference>
<protein>
    <recommendedName>
        <fullName evidence="2">GAF domain-containing protein</fullName>
    </recommendedName>
</protein>
<dbReference type="AlphaFoldDB" id="A0A0G3BQK2"/>
<dbReference type="EMBL" id="CP011371">
    <property type="protein sequence ID" value="AKJ29656.1"/>
    <property type="molecule type" value="Genomic_DNA"/>
</dbReference>
<dbReference type="InterPro" id="IPR003018">
    <property type="entry name" value="GAF"/>
</dbReference>
<organism evidence="3 4">
    <name type="scientific">Caldimonas brevitalea</name>
    <dbReference type="NCBI Taxonomy" id="413882"/>
    <lineage>
        <taxon>Bacteria</taxon>
        <taxon>Pseudomonadati</taxon>
        <taxon>Pseudomonadota</taxon>
        <taxon>Betaproteobacteria</taxon>
        <taxon>Burkholderiales</taxon>
        <taxon>Sphaerotilaceae</taxon>
        <taxon>Caldimonas</taxon>
    </lineage>
</organism>
<sequence length="198" mass="22500">MLHAATSVELATFLLLLTARGVQEALTYLNSRTPFRYTGIFEFGGGDILHCLYFVDRLDAHARAPLDVPVDSSYCKLVRQRRDCFTTLDSLLDTRVAGHPKREQYRAYAGVPLFDPQGELFATLCHFDENPWPQAQLDRALMLQAAYELTWNDYLQRRYARLRALHPGGRNSLWPSGSGSGRGAARPRTPPQRPLWFC</sequence>
<evidence type="ECO:0000313" key="4">
    <source>
        <dbReference type="Proteomes" id="UP000035352"/>
    </source>
</evidence>
<feature type="region of interest" description="Disordered" evidence="1">
    <location>
        <begin position="173"/>
        <end position="198"/>
    </location>
</feature>
<evidence type="ECO:0000313" key="3">
    <source>
        <dbReference type="EMBL" id="AKJ29656.1"/>
    </source>
</evidence>
<dbReference type="KEGG" id="pbh:AAW51_2965"/>
<evidence type="ECO:0000259" key="2">
    <source>
        <dbReference type="Pfam" id="PF01590"/>
    </source>
</evidence>
<dbReference type="SUPFAM" id="SSF55781">
    <property type="entry name" value="GAF domain-like"/>
    <property type="match status" value="1"/>
</dbReference>
<name>A0A0G3BQK2_9BURK</name>
<dbReference type="OrthoDB" id="8810170at2"/>
<evidence type="ECO:0000256" key="1">
    <source>
        <dbReference type="SAM" id="MobiDB-lite"/>
    </source>
</evidence>
<dbReference type="RefSeq" id="WP_157359901.1">
    <property type="nucleotide sequence ID" value="NZ_CP011371.1"/>
</dbReference>
<feature type="compositionally biased region" description="Pro residues" evidence="1">
    <location>
        <begin position="188"/>
        <end position="198"/>
    </location>
</feature>
<accession>A0A0G3BQK2</accession>
<reference evidence="3 4" key="1">
    <citation type="submission" date="2015-05" db="EMBL/GenBank/DDBJ databases">
        <authorList>
            <person name="Tang B."/>
            <person name="Yu Y."/>
        </authorList>
    </citation>
    <scope>NUCLEOTIDE SEQUENCE [LARGE SCALE GENOMIC DNA]</scope>
    <source>
        <strain evidence="3 4">DSM 7029</strain>
    </source>
</reference>
<dbReference type="STRING" id="413882.AAW51_2965"/>
<dbReference type="Pfam" id="PF01590">
    <property type="entry name" value="GAF"/>
    <property type="match status" value="1"/>
</dbReference>